<sequence>MTVEIKNIPGQLPAFWDRNVIFFANMHSILYDNIEGLNRLKQQIRGVDTYGGRLIPIINIIFKGDNNLLVLEKPPDQTLLRYFEEDLDLSLPKITILSHSVYDTLHNQADKLIHDEISPTLTMIHQHNATWVDGFVSDSILTNLAKTLNKPTISSLEGSKKGNNKLLLHNSLSEKGFPVFDTLPASSPDDVPSCIATLRKKGYKKAVVKAQIGASGIGMTNLSTNSGNTDSIPDHFFFEGPCMVQGWLDETVANICHMGSPSIQLFLNDSTVSLYDITEQILNADSIHEGNLSPPPYLIKEDLLYEELFRQAAAAGSWLHEQGYRGTASVDFLVVENCGNMEVRVCEINARITGATYPSVIARHFLPHDAWLMRNVRFARPLKDTSLMKMLDQTGYLFHPGMQQGVLPINFNINEDGNVEKGQFLCLAKNLDDCLLILKQIESILPLSWYYDRD</sequence>
<feature type="domain" description="ATP-grasp" evidence="2">
    <location>
        <begin position="169"/>
        <end position="377"/>
    </location>
</feature>
<keyword evidence="1" id="KW-0067">ATP-binding</keyword>
<dbReference type="EMBL" id="JRYO01000193">
    <property type="protein sequence ID" value="KHE91544.1"/>
    <property type="molecule type" value="Genomic_DNA"/>
</dbReference>
<keyword evidence="3" id="KW-0436">Ligase</keyword>
<dbReference type="GO" id="GO:0046872">
    <property type="term" value="F:metal ion binding"/>
    <property type="evidence" value="ECO:0007669"/>
    <property type="project" value="InterPro"/>
</dbReference>
<dbReference type="SUPFAM" id="SSF56059">
    <property type="entry name" value="Glutathione synthetase ATP-binding domain-like"/>
    <property type="match status" value="1"/>
</dbReference>
<dbReference type="Gene3D" id="3.30.470.20">
    <property type="entry name" value="ATP-grasp fold, B domain"/>
    <property type="match status" value="1"/>
</dbReference>
<name>A0A0B0EG32_9BACT</name>
<keyword evidence="1" id="KW-0547">Nucleotide-binding</keyword>
<comment type="caution">
    <text evidence="3">The sequence shown here is derived from an EMBL/GenBank/DDBJ whole genome shotgun (WGS) entry which is preliminary data.</text>
</comment>
<dbReference type="AlphaFoldDB" id="A0A0B0EG32"/>
<evidence type="ECO:0000256" key="1">
    <source>
        <dbReference type="PROSITE-ProRule" id="PRU00409"/>
    </source>
</evidence>
<evidence type="ECO:0000259" key="2">
    <source>
        <dbReference type="PROSITE" id="PS50975"/>
    </source>
</evidence>
<gene>
    <name evidence="3" type="primary">btrJ</name>
    <name evidence="3" type="ORF">SCABRO_02754</name>
</gene>
<organism evidence="3 4">
    <name type="scientific">Candidatus Scalindua brodae</name>
    <dbReference type="NCBI Taxonomy" id="237368"/>
    <lineage>
        <taxon>Bacteria</taxon>
        <taxon>Pseudomonadati</taxon>
        <taxon>Planctomycetota</taxon>
        <taxon>Candidatus Brocadiia</taxon>
        <taxon>Candidatus Brocadiales</taxon>
        <taxon>Candidatus Scalinduaceae</taxon>
        <taxon>Candidatus Scalindua</taxon>
    </lineage>
</organism>
<protein>
    <submittedName>
        <fullName evidence="3">[Butirosin acyl-carrier protein]--L-glutamate ligase</fullName>
        <ecNumber evidence="3">6.2.1.39</ecNumber>
    </submittedName>
</protein>
<dbReference type="GO" id="GO:0005524">
    <property type="term" value="F:ATP binding"/>
    <property type="evidence" value="ECO:0007669"/>
    <property type="project" value="UniProtKB-UniRule"/>
</dbReference>
<dbReference type="InterPro" id="IPR011761">
    <property type="entry name" value="ATP-grasp"/>
</dbReference>
<proteinExistence type="predicted"/>
<reference evidence="3 4" key="1">
    <citation type="submission" date="2014-10" db="EMBL/GenBank/DDBJ databases">
        <title>Draft genome of anammox bacterium scalindua brodae, obtained using differential coverage binning of sequence data from two enrichment reactors.</title>
        <authorList>
            <person name="Speth D.R."/>
            <person name="Russ L."/>
            <person name="Kartal B."/>
            <person name="Op den Camp H.J."/>
            <person name="Dutilh B.E."/>
            <person name="Jetten M.S."/>
        </authorList>
    </citation>
    <scope>NUCLEOTIDE SEQUENCE [LARGE SCALE GENOMIC DNA]</scope>
    <source>
        <strain evidence="3">RU1</strain>
    </source>
</reference>
<dbReference type="eggNOG" id="COG0439">
    <property type="taxonomic scope" value="Bacteria"/>
</dbReference>
<evidence type="ECO:0000313" key="4">
    <source>
        <dbReference type="Proteomes" id="UP000030652"/>
    </source>
</evidence>
<dbReference type="PROSITE" id="PS50975">
    <property type="entry name" value="ATP_GRASP"/>
    <property type="match status" value="1"/>
</dbReference>
<dbReference type="GO" id="GO:0016874">
    <property type="term" value="F:ligase activity"/>
    <property type="evidence" value="ECO:0007669"/>
    <property type="project" value="UniProtKB-KW"/>
</dbReference>
<accession>A0A0B0EG32</accession>
<dbReference type="EC" id="6.2.1.39" evidence="3"/>
<dbReference type="Proteomes" id="UP000030652">
    <property type="component" value="Unassembled WGS sequence"/>
</dbReference>
<evidence type="ECO:0000313" key="3">
    <source>
        <dbReference type="EMBL" id="KHE91544.1"/>
    </source>
</evidence>